<dbReference type="AlphaFoldDB" id="A0AAV0GXX8"/>
<evidence type="ECO:0000313" key="2">
    <source>
        <dbReference type="Proteomes" id="UP001154282"/>
    </source>
</evidence>
<keyword evidence="2" id="KW-1185">Reference proteome</keyword>
<dbReference type="EMBL" id="CAMGYJ010000002">
    <property type="protein sequence ID" value="CAI0377229.1"/>
    <property type="molecule type" value="Genomic_DNA"/>
</dbReference>
<protein>
    <submittedName>
        <fullName evidence="1">Uncharacterized protein</fullName>
    </submittedName>
</protein>
<gene>
    <name evidence="1" type="ORF">LITE_LOCUS1389</name>
</gene>
<evidence type="ECO:0000313" key="1">
    <source>
        <dbReference type="EMBL" id="CAI0377229.1"/>
    </source>
</evidence>
<comment type="caution">
    <text evidence="1">The sequence shown here is derived from an EMBL/GenBank/DDBJ whole genome shotgun (WGS) entry which is preliminary data.</text>
</comment>
<name>A0AAV0GXX8_9ROSI</name>
<reference evidence="1" key="1">
    <citation type="submission" date="2022-08" db="EMBL/GenBank/DDBJ databases">
        <authorList>
            <person name="Gutierrez-Valencia J."/>
        </authorList>
    </citation>
    <scope>NUCLEOTIDE SEQUENCE</scope>
</reference>
<accession>A0AAV0GXX8</accession>
<dbReference type="Proteomes" id="UP001154282">
    <property type="component" value="Unassembled WGS sequence"/>
</dbReference>
<proteinExistence type="predicted"/>
<organism evidence="1 2">
    <name type="scientific">Linum tenue</name>
    <dbReference type="NCBI Taxonomy" id="586396"/>
    <lineage>
        <taxon>Eukaryota</taxon>
        <taxon>Viridiplantae</taxon>
        <taxon>Streptophyta</taxon>
        <taxon>Embryophyta</taxon>
        <taxon>Tracheophyta</taxon>
        <taxon>Spermatophyta</taxon>
        <taxon>Magnoliopsida</taxon>
        <taxon>eudicotyledons</taxon>
        <taxon>Gunneridae</taxon>
        <taxon>Pentapetalae</taxon>
        <taxon>rosids</taxon>
        <taxon>fabids</taxon>
        <taxon>Malpighiales</taxon>
        <taxon>Linaceae</taxon>
        <taxon>Linum</taxon>
    </lineage>
</organism>
<sequence length="74" mass="8513">MQGAQPLDKLKLCLSSHRQLPRPLYENQQRRRRSMMEGLDFHRAMMVEVAAVEVVEGTGLAASSYSAFWPSWDF</sequence>